<feature type="region of interest" description="Disordered" evidence="2">
    <location>
        <begin position="81"/>
        <end position="243"/>
    </location>
</feature>
<feature type="compositionally biased region" description="Low complexity" evidence="2">
    <location>
        <begin position="132"/>
        <end position="155"/>
    </location>
</feature>
<evidence type="ECO:0000256" key="2">
    <source>
        <dbReference type="SAM" id="MobiDB-lite"/>
    </source>
</evidence>
<name>A0A9N7NCR5_STRHE</name>
<protein>
    <submittedName>
        <fullName evidence="3">Uncharacterized protein</fullName>
    </submittedName>
</protein>
<evidence type="ECO:0000313" key="4">
    <source>
        <dbReference type="Proteomes" id="UP001153555"/>
    </source>
</evidence>
<comment type="caution">
    <text evidence="3">The sequence shown here is derived from an EMBL/GenBank/DDBJ whole genome shotgun (WGS) entry which is preliminary data.</text>
</comment>
<feature type="region of interest" description="Disordered" evidence="2">
    <location>
        <begin position="1"/>
        <end position="66"/>
    </location>
</feature>
<dbReference type="PANTHER" id="PTHR34466:SF1">
    <property type="entry name" value="OS06G0609800 PROTEIN"/>
    <property type="match status" value="1"/>
</dbReference>
<dbReference type="EMBL" id="CACSLK010027751">
    <property type="protein sequence ID" value="CAA0827280.1"/>
    <property type="molecule type" value="Genomic_DNA"/>
</dbReference>
<dbReference type="PANTHER" id="PTHR34466">
    <property type="entry name" value="OS11G0129800 PROTEIN"/>
    <property type="match status" value="1"/>
</dbReference>
<feature type="region of interest" description="Disordered" evidence="2">
    <location>
        <begin position="425"/>
        <end position="447"/>
    </location>
</feature>
<organism evidence="3 4">
    <name type="scientific">Striga hermonthica</name>
    <name type="common">Purple witchweed</name>
    <name type="synonym">Buchnera hermonthica</name>
    <dbReference type="NCBI Taxonomy" id="68872"/>
    <lineage>
        <taxon>Eukaryota</taxon>
        <taxon>Viridiplantae</taxon>
        <taxon>Streptophyta</taxon>
        <taxon>Embryophyta</taxon>
        <taxon>Tracheophyta</taxon>
        <taxon>Spermatophyta</taxon>
        <taxon>Magnoliopsida</taxon>
        <taxon>eudicotyledons</taxon>
        <taxon>Gunneridae</taxon>
        <taxon>Pentapetalae</taxon>
        <taxon>asterids</taxon>
        <taxon>lamiids</taxon>
        <taxon>Lamiales</taxon>
        <taxon>Orobanchaceae</taxon>
        <taxon>Buchnereae</taxon>
        <taxon>Striga</taxon>
    </lineage>
</organism>
<gene>
    <name evidence="3" type="ORF">SHERM_22975</name>
</gene>
<keyword evidence="4" id="KW-1185">Reference proteome</keyword>
<accession>A0A9N7NCR5</accession>
<feature type="compositionally biased region" description="Polar residues" evidence="2">
    <location>
        <begin position="1"/>
        <end position="12"/>
    </location>
</feature>
<feature type="compositionally biased region" description="Polar residues" evidence="2">
    <location>
        <begin position="194"/>
        <end position="209"/>
    </location>
</feature>
<feature type="compositionally biased region" description="Low complexity" evidence="2">
    <location>
        <begin position="81"/>
        <end position="93"/>
    </location>
</feature>
<evidence type="ECO:0000313" key="3">
    <source>
        <dbReference type="EMBL" id="CAA0827280.1"/>
    </source>
</evidence>
<keyword evidence="1" id="KW-0175">Coiled coil</keyword>
<feature type="region of interest" description="Disordered" evidence="2">
    <location>
        <begin position="477"/>
        <end position="515"/>
    </location>
</feature>
<sequence length="573" mass="64215">MATSAFKSTTKRASPGSSSGGSLRRSRSLSRFSHPIPTEPDVEAEYNRNAPRGKFVNTTRGSTAAPFPEISLDDLALEFFSSSSKNGNDSSDGAVAGKQEREGRSVSRQREIGRWARDTASSSRRRGRSVSRTRAGDVASGGPVSGVKKVVSSDASSRRRRSLSVARFQISDSESEVDRFRTKSNHPAVKAPFNGNSHMSLAQKTTASGNRRLGRSQSHKDLHLLNDGYSSQSSALTDEESRNTHFGKHGFEKIIRPVYSQKAVHPTEDAANGGLYEAMRKELRYAVQEIRSELNQAMGRNQISSNDCLQSDKDACRIREKYATKLEQLEKHKQDLLKEMLFEERGQEVPKMVKDLPYSRSSTVLEKPSRARKRSSDRNGVSKKLIEEAEKYFEDFICNIEDTDISSFDGERSDESLILGGRMREREDATTVREANQTSKKDQASQPVEMDGVILPWLQWETNHDNDYPLGKNMTPLTPKSVQRNSEKDTVPFNDQRSHSISSHGSWSPGVFNSPPIIKRKDARKTVQVENASGFDMDEYLKLRNKDELLFDMYKERSRISLGGMLLCNGGFY</sequence>
<dbReference type="AlphaFoldDB" id="A0A9N7NCR5"/>
<reference evidence="3" key="1">
    <citation type="submission" date="2019-12" db="EMBL/GenBank/DDBJ databases">
        <authorList>
            <person name="Scholes J."/>
        </authorList>
    </citation>
    <scope>NUCLEOTIDE SEQUENCE</scope>
</reference>
<feature type="compositionally biased region" description="Basic and acidic residues" evidence="2">
    <location>
        <begin position="98"/>
        <end position="117"/>
    </location>
</feature>
<feature type="region of interest" description="Disordered" evidence="2">
    <location>
        <begin position="360"/>
        <end position="380"/>
    </location>
</feature>
<feature type="compositionally biased region" description="Low complexity" evidence="2">
    <location>
        <begin position="499"/>
        <end position="508"/>
    </location>
</feature>
<dbReference type="Proteomes" id="UP001153555">
    <property type="component" value="Unassembled WGS sequence"/>
</dbReference>
<proteinExistence type="predicted"/>
<dbReference type="OrthoDB" id="1911931at2759"/>
<feature type="coiled-coil region" evidence="1">
    <location>
        <begin position="319"/>
        <end position="346"/>
    </location>
</feature>
<evidence type="ECO:0000256" key="1">
    <source>
        <dbReference type="SAM" id="Coils"/>
    </source>
</evidence>